<evidence type="ECO:0000313" key="3">
    <source>
        <dbReference type="Proteomes" id="UP000276133"/>
    </source>
</evidence>
<keyword evidence="1" id="KW-1133">Transmembrane helix</keyword>
<gene>
    <name evidence="2" type="ORF">BpHYR1_052642</name>
</gene>
<feature type="transmembrane region" description="Helical" evidence="1">
    <location>
        <begin position="67"/>
        <end position="87"/>
    </location>
</feature>
<sequence>MGSTARTLCHFTLEEKEATVGISKKSQLQKKYSKNFYEDVLRKKNLVKEDKLVQSKILGLNAKIKKIHFNLIAASLSIVFLFLIPVLELNDAFEFENSNFSLSFKLFLKTIRNTTETEFSFLTLQYKTRIHGFFLFNCVKQSNLKEFEESILWQLFFSFYSSTNKPEL</sequence>
<dbReference type="Proteomes" id="UP000276133">
    <property type="component" value="Unassembled WGS sequence"/>
</dbReference>
<comment type="caution">
    <text evidence="2">The sequence shown here is derived from an EMBL/GenBank/DDBJ whole genome shotgun (WGS) entry which is preliminary data.</text>
</comment>
<proteinExistence type="predicted"/>
<keyword evidence="1" id="KW-0472">Membrane</keyword>
<dbReference type="EMBL" id="REGN01001799">
    <property type="protein sequence ID" value="RNA32425.1"/>
    <property type="molecule type" value="Genomic_DNA"/>
</dbReference>
<keyword evidence="1" id="KW-0812">Transmembrane</keyword>
<evidence type="ECO:0000256" key="1">
    <source>
        <dbReference type="SAM" id="Phobius"/>
    </source>
</evidence>
<dbReference type="AlphaFoldDB" id="A0A3M7S9W9"/>
<organism evidence="2 3">
    <name type="scientific">Brachionus plicatilis</name>
    <name type="common">Marine rotifer</name>
    <name type="synonym">Brachionus muelleri</name>
    <dbReference type="NCBI Taxonomy" id="10195"/>
    <lineage>
        <taxon>Eukaryota</taxon>
        <taxon>Metazoa</taxon>
        <taxon>Spiralia</taxon>
        <taxon>Gnathifera</taxon>
        <taxon>Rotifera</taxon>
        <taxon>Eurotatoria</taxon>
        <taxon>Monogononta</taxon>
        <taxon>Pseudotrocha</taxon>
        <taxon>Ploima</taxon>
        <taxon>Brachionidae</taxon>
        <taxon>Brachionus</taxon>
    </lineage>
</organism>
<name>A0A3M7S9W9_BRAPC</name>
<protein>
    <submittedName>
        <fullName evidence="2">Uncharacterized protein</fullName>
    </submittedName>
</protein>
<evidence type="ECO:0000313" key="2">
    <source>
        <dbReference type="EMBL" id="RNA32425.1"/>
    </source>
</evidence>
<accession>A0A3M7S9W9</accession>
<reference evidence="2 3" key="1">
    <citation type="journal article" date="2018" name="Sci. Rep.">
        <title>Genomic signatures of local adaptation to the degree of environmental predictability in rotifers.</title>
        <authorList>
            <person name="Franch-Gras L."/>
            <person name="Hahn C."/>
            <person name="Garcia-Roger E.M."/>
            <person name="Carmona M.J."/>
            <person name="Serra M."/>
            <person name="Gomez A."/>
        </authorList>
    </citation>
    <scope>NUCLEOTIDE SEQUENCE [LARGE SCALE GENOMIC DNA]</scope>
    <source>
        <strain evidence="2">HYR1</strain>
    </source>
</reference>
<keyword evidence="3" id="KW-1185">Reference proteome</keyword>